<name>A0AAE3NYQ3_9BACT</name>
<dbReference type="RefSeq" id="WP_321534317.1">
    <property type="nucleotide sequence ID" value="NZ_JARGDL010000001.1"/>
</dbReference>
<dbReference type="GO" id="GO:0051607">
    <property type="term" value="P:defense response to virus"/>
    <property type="evidence" value="ECO:0007669"/>
    <property type="project" value="UniProtKB-KW"/>
</dbReference>
<dbReference type="NCBIfam" id="TIGR01903">
    <property type="entry name" value="cas5_csm4"/>
    <property type="match status" value="1"/>
</dbReference>
<reference evidence="7" key="1">
    <citation type="submission" date="2023-03" db="EMBL/GenBank/DDBJ databases">
        <title>Stygiobacter electus gen. nov., sp. nov., facultatively anaerobic thermotolerant bacterium of the class Ignavibacteria from a well of Yessentuki mineral water deposit.</title>
        <authorList>
            <person name="Podosokorskaya O.A."/>
            <person name="Elcheninov A.G."/>
            <person name="Petrova N.F."/>
            <person name="Zavarzina D.G."/>
            <person name="Kublanov I.V."/>
            <person name="Merkel A.Y."/>
        </authorList>
    </citation>
    <scope>NUCLEOTIDE SEQUENCE</scope>
    <source>
        <strain evidence="7">09-Me</strain>
    </source>
</reference>
<feature type="domain" description="Csm4 C-terminal" evidence="6">
    <location>
        <begin position="230"/>
        <end position="325"/>
    </location>
</feature>
<evidence type="ECO:0000256" key="1">
    <source>
        <dbReference type="ARBA" id="ARBA00005772"/>
    </source>
</evidence>
<keyword evidence="8" id="KW-1185">Reference proteome</keyword>
<evidence type="ECO:0000259" key="5">
    <source>
        <dbReference type="Pfam" id="PF03787"/>
    </source>
</evidence>
<dbReference type="Pfam" id="PF17953">
    <property type="entry name" value="Csm4_C"/>
    <property type="match status" value="1"/>
</dbReference>
<accession>A0AAE3NYQ3</accession>
<evidence type="ECO:0000256" key="2">
    <source>
        <dbReference type="ARBA" id="ARBA00016109"/>
    </source>
</evidence>
<protein>
    <recommendedName>
        <fullName evidence="2">CRISPR system Cms protein Csm4</fullName>
    </recommendedName>
</protein>
<dbReference type="InterPro" id="IPR040932">
    <property type="entry name" value="Csm4_C"/>
</dbReference>
<feature type="domain" description="CRISPR type III-associated protein" evidence="5">
    <location>
        <begin position="5"/>
        <end position="216"/>
    </location>
</feature>
<dbReference type="EMBL" id="JARGDL010000001">
    <property type="protein sequence ID" value="MDF1610552.1"/>
    <property type="molecule type" value="Genomic_DNA"/>
</dbReference>
<keyword evidence="4" id="KW-0051">Antiviral defense</keyword>
<comment type="caution">
    <text evidence="7">The sequence shown here is derived from an EMBL/GenBank/DDBJ whole genome shotgun (WGS) entry which is preliminary data.</text>
</comment>
<sequence>MKAYKLKFHSSFHIDSGTAVDGPSETFIRSDTLFSALVSASRKFYGDDTAQKFLEPKAVVLSSAFPFYKDEYFLPKPLHFFPEDLKEYDMIKVFKKAKFISKNLLLKILKNEKINEEYLNKDYILDGCWRMNKNKKDENGEDKIFEDKEIPHIVMDRVTNQTQIFYKTEVYFHKNAGLYFIAEVKDELLHKFETVLRFLGDEGIGADRTIGKGLFEVDEVENLNLDLNTESDYCYSLSLYSPTKEEFDKIEPKKSFYDFTIRGGWISNDTLNRKSLRMFVEGSVLKLANKQKPFGSLHKVLEQKNYENDLMYDIYRSGQALFLPIVGGINGNN</sequence>
<dbReference type="AlphaFoldDB" id="A0AAE3NYQ3"/>
<dbReference type="Proteomes" id="UP001221302">
    <property type="component" value="Unassembled WGS sequence"/>
</dbReference>
<dbReference type="Pfam" id="PF03787">
    <property type="entry name" value="RAMPs"/>
    <property type="match status" value="1"/>
</dbReference>
<keyword evidence="3" id="KW-0694">RNA-binding</keyword>
<organism evidence="7 8">
    <name type="scientific">Stygiobacter electus</name>
    <dbReference type="NCBI Taxonomy" id="3032292"/>
    <lineage>
        <taxon>Bacteria</taxon>
        <taxon>Pseudomonadati</taxon>
        <taxon>Ignavibacteriota</taxon>
        <taxon>Ignavibacteria</taxon>
        <taxon>Ignavibacteriales</taxon>
        <taxon>Melioribacteraceae</taxon>
        <taxon>Stygiobacter</taxon>
    </lineage>
</organism>
<dbReference type="GO" id="GO:0003723">
    <property type="term" value="F:RNA binding"/>
    <property type="evidence" value="ECO:0007669"/>
    <property type="project" value="UniProtKB-KW"/>
</dbReference>
<evidence type="ECO:0000256" key="3">
    <source>
        <dbReference type="ARBA" id="ARBA00022884"/>
    </source>
</evidence>
<evidence type="ECO:0000259" key="6">
    <source>
        <dbReference type="Pfam" id="PF17953"/>
    </source>
</evidence>
<dbReference type="InterPro" id="IPR005510">
    <property type="entry name" value="Csm4"/>
</dbReference>
<dbReference type="InterPro" id="IPR005537">
    <property type="entry name" value="RAMP_III_fam"/>
</dbReference>
<evidence type="ECO:0000313" key="8">
    <source>
        <dbReference type="Proteomes" id="UP001221302"/>
    </source>
</evidence>
<proteinExistence type="inferred from homology"/>
<gene>
    <name evidence="7" type="primary">csm4</name>
    <name evidence="7" type="ORF">P0M35_00160</name>
</gene>
<comment type="similarity">
    <text evidence="1">Belongs to the CRISPR-associated Csm4 family.</text>
</comment>
<evidence type="ECO:0000313" key="7">
    <source>
        <dbReference type="EMBL" id="MDF1610552.1"/>
    </source>
</evidence>
<evidence type="ECO:0000256" key="4">
    <source>
        <dbReference type="ARBA" id="ARBA00023118"/>
    </source>
</evidence>